<keyword evidence="8" id="KW-1185">Reference proteome</keyword>
<dbReference type="Pfam" id="PF08772">
    <property type="entry name" value="Zn_ribbon_NOB1"/>
    <property type="match status" value="1"/>
</dbReference>
<keyword evidence="2" id="KW-0479">Metal-binding</keyword>
<dbReference type="GO" id="GO:0030490">
    <property type="term" value="P:maturation of SSU-rRNA"/>
    <property type="evidence" value="ECO:0007669"/>
    <property type="project" value="TreeGrafter"/>
</dbReference>
<dbReference type="PANTHER" id="PTHR12814">
    <property type="entry name" value="RNA-BINDING PROTEIN NOB1"/>
    <property type="match status" value="1"/>
</dbReference>
<feature type="compositionally biased region" description="Basic and acidic residues" evidence="4">
    <location>
        <begin position="220"/>
        <end position="237"/>
    </location>
</feature>
<dbReference type="eggNOG" id="KOG2463">
    <property type="taxonomic scope" value="Eukaryota"/>
</dbReference>
<dbReference type="GO" id="GO:0004521">
    <property type="term" value="F:RNA endonuclease activity"/>
    <property type="evidence" value="ECO:0007669"/>
    <property type="project" value="TreeGrafter"/>
</dbReference>
<reference evidence="7 8" key="1">
    <citation type="journal article" date="2004" name="Nature">
        <title>Genome sequence of the ultrasmall unicellular red alga Cyanidioschyzon merolae 10D.</title>
        <authorList>
            <person name="Matsuzaki M."/>
            <person name="Misumi O."/>
            <person name="Shin-i T."/>
            <person name="Maruyama S."/>
            <person name="Takahara M."/>
            <person name="Miyagishima S."/>
            <person name="Mori T."/>
            <person name="Nishida K."/>
            <person name="Yagisawa F."/>
            <person name="Nishida K."/>
            <person name="Yoshida Y."/>
            <person name="Nishimura Y."/>
            <person name="Nakao S."/>
            <person name="Kobayashi T."/>
            <person name="Momoyama Y."/>
            <person name="Higashiyama T."/>
            <person name="Minoda A."/>
            <person name="Sano M."/>
            <person name="Nomoto H."/>
            <person name="Oishi K."/>
            <person name="Hayashi H."/>
            <person name="Ohta F."/>
            <person name="Nishizaka S."/>
            <person name="Haga S."/>
            <person name="Miura S."/>
            <person name="Morishita T."/>
            <person name="Kabeya Y."/>
            <person name="Terasawa K."/>
            <person name="Suzuki Y."/>
            <person name="Ishii Y."/>
            <person name="Asakawa S."/>
            <person name="Takano H."/>
            <person name="Ohta N."/>
            <person name="Kuroiwa H."/>
            <person name="Tanaka K."/>
            <person name="Shimizu N."/>
            <person name="Sugano S."/>
            <person name="Sato N."/>
            <person name="Nozaki H."/>
            <person name="Ogasawara N."/>
            <person name="Kohara Y."/>
            <person name="Kuroiwa T."/>
        </authorList>
    </citation>
    <scope>NUCLEOTIDE SEQUENCE [LARGE SCALE GENOMIC DNA]</scope>
    <source>
        <strain evidence="7 8">10D</strain>
    </source>
</reference>
<evidence type="ECO:0000256" key="4">
    <source>
        <dbReference type="SAM" id="MobiDB-lite"/>
    </source>
</evidence>
<dbReference type="HOGENOM" id="CLU_535732_0_0_1"/>
<keyword evidence="3" id="KW-0378">Hydrolase</keyword>
<dbReference type="OrthoDB" id="446759at2759"/>
<keyword evidence="1" id="KW-0540">Nuclease</keyword>
<reference evidence="7 8" key="2">
    <citation type="journal article" date="2007" name="BMC Biol.">
        <title>A 100%-complete sequence reveals unusually simple genomic features in the hot-spring red alga Cyanidioschyzon merolae.</title>
        <authorList>
            <person name="Nozaki H."/>
            <person name="Takano H."/>
            <person name="Misumi O."/>
            <person name="Terasawa K."/>
            <person name="Matsuzaki M."/>
            <person name="Maruyama S."/>
            <person name="Nishida K."/>
            <person name="Yagisawa F."/>
            <person name="Yoshida Y."/>
            <person name="Fujiwara T."/>
            <person name="Takio S."/>
            <person name="Tamura K."/>
            <person name="Chung S.J."/>
            <person name="Nakamura S."/>
            <person name="Kuroiwa H."/>
            <person name="Tanaka K."/>
            <person name="Sato N."/>
            <person name="Kuroiwa T."/>
        </authorList>
    </citation>
    <scope>NUCLEOTIDE SEQUENCE [LARGE SCALE GENOMIC DNA]</scope>
    <source>
        <strain evidence="7 8">10D</strain>
    </source>
</reference>
<dbReference type="InterPro" id="IPR014881">
    <property type="entry name" value="NOB1_Zn-bd"/>
</dbReference>
<dbReference type="SUPFAM" id="SSF144206">
    <property type="entry name" value="NOB1 zinc finger-like"/>
    <property type="match status" value="1"/>
</dbReference>
<feature type="compositionally biased region" description="Basic residues" evidence="4">
    <location>
        <begin position="447"/>
        <end position="457"/>
    </location>
</feature>
<feature type="domain" description="Nin one binding (NOB1) Zn-ribbon-like" evidence="5">
    <location>
        <begin position="333"/>
        <end position="426"/>
    </location>
</feature>
<feature type="compositionally biased region" description="Polar residues" evidence="4">
    <location>
        <begin position="254"/>
        <end position="264"/>
    </location>
</feature>
<dbReference type="InterPro" id="IPR036283">
    <property type="entry name" value="NOB1_Zf-like_sf"/>
</dbReference>
<dbReference type="InterPro" id="IPR039907">
    <property type="entry name" value="NOB1"/>
</dbReference>
<feature type="domain" description="Ribonuclease PIN" evidence="6">
    <location>
        <begin position="11"/>
        <end position="113"/>
    </location>
</feature>
<feature type="compositionally biased region" description="Polar residues" evidence="4">
    <location>
        <begin position="460"/>
        <end position="470"/>
    </location>
</feature>
<evidence type="ECO:0000256" key="2">
    <source>
        <dbReference type="ARBA" id="ARBA00022723"/>
    </source>
</evidence>
<sequence>MVENAATRRFLVLDASAWIHASESWLQRAALEKDLQLCTVPDVLHEVRDEAARKRLEWLLGLKSGGADDARALTVSEPSPKAVACVERAARETGDLGFLSTADVNLIALAIDLGHPEKPSEPVTSGNGVEETCGAGSAPSTRTASDSFDIHGERIAQSALSWRRESTRNPDFFDPRTYVFGEGLKKVRRRLSELDASLPESLLRGVDELSMYPGSRPHHRAECNRTACEKESQRSMKNDVQSCIPSEAEKDSSENGASSAYVDSSRGMSSHAEALCADTWLPPTHNPEAIASELRWDALKPGQVAIATTDFSMQNVMRCLDIPLVSVDSRKTIRWARHFIRLCTACNRTIDAQELDEQTIRFCPECGNYGTLIRCIKEVTAGDTDTSGIGAKHRERIRLPRFARSIDGAPRLSTRGSLSSIPKPVGGRDGLYRDFILRADEYSEKLRRHQRMSRRKAANCPSNAAHNSAQGTEELFGPRQTYLAPVLPVVHPSSRNALPTGRHQRRSKR</sequence>
<proteinExistence type="predicted"/>
<dbReference type="AlphaFoldDB" id="M1VCG4"/>
<evidence type="ECO:0000256" key="1">
    <source>
        <dbReference type="ARBA" id="ARBA00022722"/>
    </source>
</evidence>
<feature type="region of interest" description="Disordered" evidence="4">
    <location>
        <begin position="117"/>
        <end position="148"/>
    </location>
</feature>
<dbReference type="Gene3D" id="6.20.210.10">
    <property type="entry name" value="Nin one binding (NOB1), Zn-ribbon-like"/>
    <property type="match status" value="1"/>
</dbReference>
<dbReference type="OMA" id="DYAMQNT"/>
<dbReference type="GeneID" id="16994211"/>
<name>M1VCG4_CYAM1</name>
<dbReference type="InterPro" id="IPR033411">
    <property type="entry name" value="Ribonuclease_PIN"/>
</dbReference>
<dbReference type="CDD" id="cd09876">
    <property type="entry name" value="PIN_Nob1-like"/>
    <property type="match status" value="1"/>
</dbReference>
<dbReference type="Gene3D" id="3.40.50.1010">
    <property type="entry name" value="5'-nuclease"/>
    <property type="match status" value="1"/>
</dbReference>
<protein>
    <submittedName>
        <fullName evidence="7">Nin one binding protein</fullName>
    </submittedName>
</protein>
<dbReference type="KEGG" id="cme:CYME_CMJ120C"/>
<dbReference type="Pfam" id="PF17146">
    <property type="entry name" value="PIN_6"/>
    <property type="match status" value="1"/>
</dbReference>
<evidence type="ECO:0000256" key="3">
    <source>
        <dbReference type="ARBA" id="ARBA00022801"/>
    </source>
</evidence>
<accession>M1VCG4</accession>
<evidence type="ECO:0000259" key="5">
    <source>
        <dbReference type="Pfam" id="PF08772"/>
    </source>
</evidence>
<feature type="region of interest" description="Disordered" evidence="4">
    <location>
        <begin position="490"/>
        <end position="509"/>
    </location>
</feature>
<dbReference type="GO" id="GO:0046872">
    <property type="term" value="F:metal ion binding"/>
    <property type="evidence" value="ECO:0007669"/>
    <property type="project" value="UniProtKB-KW"/>
</dbReference>
<dbReference type="PANTHER" id="PTHR12814:SF2">
    <property type="entry name" value="RNA-BINDING PROTEIN NOB1"/>
    <property type="match status" value="1"/>
</dbReference>
<dbReference type="Gramene" id="CMJ120CT">
    <property type="protein sequence ID" value="CMJ120CT"/>
    <property type="gene ID" value="CMJ120C"/>
</dbReference>
<dbReference type="Proteomes" id="UP000007014">
    <property type="component" value="Chromosome 10"/>
</dbReference>
<feature type="region of interest" description="Disordered" evidence="4">
    <location>
        <begin position="447"/>
        <end position="470"/>
    </location>
</feature>
<gene>
    <name evidence="7" type="ORF">CYME_CMJ120C</name>
</gene>
<dbReference type="EMBL" id="AP006492">
    <property type="protein sequence ID" value="BAM80252.1"/>
    <property type="molecule type" value="Genomic_DNA"/>
</dbReference>
<dbReference type="RefSeq" id="XP_005534859.1">
    <property type="nucleotide sequence ID" value="XM_005534802.1"/>
</dbReference>
<evidence type="ECO:0000313" key="8">
    <source>
        <dbReference type="Proteomes" id="UP000007014"/>
    </source>
</evidence>
<organism evidence="7 8">
    <name type="scientific">Cyanidioschyzon merolae (strain NIES-3377 / 10D)</name>
    <name type="common">Unicellular red alga</name>
    <dbReference type="NCBI Taxonomy" id="280699"/>
    <lineage>
        <taxon>Eukaryota</taxon>
        <taxon>Rhodophyta</taxon>
        <taxon>Bangiophyceae</taxon>
        <taxon>Cyanidiales</taxon>
        <taxon>Cyanidiaceae</taxon>
        <taxon>Cyanidioschyzon</taxon>
    </lineage>
</organism>
<dbReference type="GO" id="GO:0016787">
    <property type="term" value="F:hydrolase activity"/>
    <property type="evidence" value="ECO:0007669"/>
    <property type="project" value="UniProtKB-KW"/>
</dbReference>
<evidence type="ECO:0000313" key="7">
    <source>
        <dbReference type="EMBL" id="BAM80252.1"/>
    </source>
</evidence>
<feature type="region of interest" description="Disordered" evidence="4">
    <location>
        <begin position="216"/>
        <end position="264"/>
    </location>
</feature>
<dbReference type="GO" id="GO:0030688">
    <property type="term" value="C:preribosome, small subunit precursor"/>
    <property type="evidence" value="ECO:0007669"/>
    <property type="project" value="TreeGrafter"/>
</dbReference>
<evidence type="ECO:0000259" key="6">
    <source>
        <dbReference type="Pfam" id="PF17146"/>
    </source>
</evidence>
<dbReference type="STRING" id="280699.M1VCG4"/>